<keyword evidence="1" id="KW-0560">Oxidoreductase</keyword>
<dbReference type="InterPro" id="IPR036291">
    <property type="entry name" value="NAD(P)-bd_dom_sf"/>
</dbReference>
<reference evidence="6 7" key="1">
    <citation type="submission" date="2016-02" db="EMBL/GenBank/DDBJ databases">
        <title>Anaerosporomusa subterraneum gen. nov., sp. nov., a spore-forming obligate anaerobe isolated from saprolite.</title>
        <authorList>
            <person name="Choi J.K."/>
            <person name="Shah M."/>
            <person name="Yee N."/>
        </authorList>
    </citation>
    <scope>NUCLEOTIDE SEQUENCE [LARGE SCALE GENOMIC DNA]</scope>
    <source>
        <strain evidence="6 7">RU4</strain>
    </source>
</reference>
<dbReference type="AlphaFoldDB" id="A0A154BQ54"/>
<dbReference type="InterPro" id="IPR013118">
    <property type="entry name" value="Mannitol_DH_C"/>
</dbReference>
<dbReference type="SUPFAM" id="SSF51735">
    <property type="entry name" value="NAD(P)-binding Rossmann-fold domains"/>
    <property type="match status" value="1"/>
</dbReference>
<dbReference type="GO" id="GO:0019592">
    <property type="term" value="P:mannitol catabolic process"/>
    <property type="evidence" value="ECO:0007669"/>
    <property type="project" value="TreeGrafter"/>
</dbReference>
<dbReference type="STRING" id="1794912.AXX12_05970"/>
<dbReference type="GO" id="GO:0005829">
    <property type="term" value="C:cytosol"/>
    <property type="evidence" value="ECO:0007669"/>
    <property type="project" value="TreeGrafter"/>
</dbReference>
<dbReference type="Pfam" id="PF01232">
    <property type="entry name" value="Mannitol_dh"/>
    <property type="match status" value="1"/>
</dbReference>
<dbReference type="RefSeq" id="WP_066240631.1">
    <property type="nucleotide sequence ID" value="NZ_LSGP01000017.1"/>
</dbReference>
<keyword evidence="7" id="KW-1185">Reference proteome</keyword>
<comment type="caution">
    <text evidence="6">The sequence shown here is derived from an EMBL/GenBank/DDBJ whole genome shotgun (WGS) entry which is preliminary data.</text>
</comment>
<feature type="domain" description="Mannitol dehydrogenase N-terminal" evidence="4">
    <location>
        <begin position="30"/>
        <end position="272"/>
    </location>
</feature>
<gene>
    <name evidence="6" type="ORF">AXX12_05970</name>
</gene>
<evidence type="ECO:0000256" key="3">
    <source>
        <dbReference type="ARBA" id="ARBA00048615"/>
    </source>
</evidence>
<dbReference type="Gene3D" id="1.10.1040.10">
    <property type="entry name" value="N-(1-d-carboxylethyl)-l-norvaline Dehydrogenase, domain 2"/>
    <property type="match status" value="1"/>
</dbReference>
<evidence type="ECO:0000259" key="4">
    <source>
        <dbReference type="Pfam" id="PF01232"/>
    </source>
</evidence>
<dbReference type="InterPro" id="IPR013328">
    <property type="entry name" value="6PGD_dom2"/>
</dbReference>
<accession>A0A154BQ54</accession>
<dbReference type="Pfam" id="PF08125">
    <property type="entry name" value="Mannitol_dh_C"/>
    <property type="match status" value="1"/>
</dbReference>
<proteinExistence type="predicted"/>
<organism evidence="6 7">
    <name type="scientific">Anaerosporomusa subterranea</name>
    <dbReference type="NCBI Taxonomy" id="1794912"/>
    <lineage>
        <taxon>Bacteria</taxon>
        <taxon>Bacillati</taxon>
        <taxon>Bacillota</taxon>
        <taxon>Negativicutes</taxon>
        <taxon>Acetonemataceae</taxon>
        <taxon>Anaerosporomusa</taxon>
    </lineage>
</organism>
<dbReference type="GO" id="GO:0009026">
    <property type="term" value="F:tagaturonate reductase activity"/>
    <property type="evidence" value="ECO:0007669"/>
    <property type="project" value="TreeGrafter"/>
</dbReference>
<dbReference type="InterPro" id="IPR008927">
    <property type="entry name" value="6-PGluconate_DH-like_C_sf"/>
</dbReference>
<evidence type="ECO:0000256" key="2">
    <source>
        <dbReference type="ARBA" id="ARBA00023027"/>
    </source>
</evidence>
<dbReference type="GO" id="GO:0008926">
    <property type="term" value="F:mannitol-1-phosphate 5-dehydrogenase activity"/>
    <property type="evidence" value="ECO:0007669"/>
    <property type="project" value="UniProtKB-EC"/>
</dbReference>
<dbReference type="Proteomes" id="UP000076268">
    <property type="component" value="Unassembled WGS sequence"/>
</dbReference>
<comment type="catalytic activity">
    <reaction evidence="3">
        <text>D-mannitol 1-phosphate + NAD(+) = beta-D-fructose 6-phosphate + NADH + H(+)</text>
        <dbReference type="Rhea" id="RHEA:19661"/>
        <dbReference type="ChEBI" id="CHEBI:15378"/>
        <dbReference type="ChEBI" id="CHEBI:57540"/>
        <dbReference type="ChEBI" id="CHEBI:57634"/>
        <dbReference type="ChEBI" id="CHEBI:57945"/>
        <dbReference type="ChEBI" id="CHEBI:61381"/>
        <dbReference type="EC" id="1.1.1.17"/>
    </reaction>
</comment>
<dbReference type="PANTHER" id="PTHR30524">
    <property type="entry name" value="MANNITOL-1-PHOSPHATE 5-DEHYDROGENASE"/>
    <property type="match status" value="1"/>
</dbReference>
<name>A0A154BQ54_ANASB</name>
<keyword evidence="2" id="KW-0520">NAD</keyword>
<feature type="domain" description="Mannitol dehydrogenase C-terminal" evidence="5">
    <location>
        <begin position="286"/>
        <end position="490"/>
    </location>
</feature>
<evidence type="ECO:0000313" key="7">
    <source>
        <dbReference type="Proteomes" id="UP000076268"/>
    </source>
</evidence>
<dbReference type="OrthoDB" id="9768714at2"/>
<dbReference type="NCBIfam" id="NF002969">
    <property type="entry name" value="PRK03643.1"/>
    <property type="match status" value="1"/>
</dbReference>
<dbReference type="InterPro" id="IPR013131">
    <property type="entry name" value="Mannitol_DH_N"/>
</dbReference>
<evidence type="ECO:0000256" key="1">
    <source>
        <dbReference type="ARBA" id="ARBA00023002"/>
    </source>
</evidence>
<dbReference type="PANTHER" id="PTHR30524:SF0">
    <property type="entry name" value="ALTRONATE OXIDOREDUCTASE-RELATED"/>
    <property type="match status" value="1"/>
</dbReference>
<evidence type="ECO:0000259" key="5">
    <source>
        <dbReference type="Pfam" id="PF08125"/>
    </source>
</evidence>
<dbReference type="GO" id="GO:0019698">
    <property type="term" value="P:D-galacturonate catabolic process"/>
    <property type="evidence" value="ECO:0007669"/>
    <property type="project" value="TreeGrafter"/>
</dbReference>
<sequence length="509" mass="57312">MTKLSKSMLASYTPPADLSVWNDSAQLPEKVLQFGEGGFLRAFVDWMFHQLNKQGLFNGRVVVVQPIAQGLVDKLNEQDGLYTLILRGLENGKPTERNEIISSISRGINPYTDWQAYLACAENPDMEFIVSNTTEAGIAFDPKDSMDNTPPVSFPGKLTAFLYHRFRHFNGDAKRGMAMLPCELIDRNGDNLKKTVLQTAANWGLPQEFTNWVEQHNTFANTLVDRVVTGYPRDEVNEIQAKLGYEDALLDTGELFHLWVIEAPQELAERLPFTKVGLDVIWTDNMAPYRTRKVRILNGAHTGSIPAAFLYGLETVGEMMDHPVLGKYVRSLISDELVPSINLDRQMLTAFADDVVERFKNPYIKHYLLSILLNSSSKFKTRNLPSLLEYYQLNGKLPEKLTFSLAALISVYRHGVVDGMRMQARRDKGEFVMQDDLPVLEFFVKTWSVFDGSKESAQTVAKQVLANTAIWAQDLNTVPGLTDKVAAYLWQIDSLGMQSTLEKLVEAGN</sequence>
<evidence type="ECO:0000313" key="6">
    <source>
        <dbReference type="EMBL" id="KYZ75985.1"/>
    </source>
</evidence>
<dbReference type="Gene3D" id="3.40.50.720">
    <property type="entry name" value="NAD(P)-binding Rossmann-like Domain"/>
    <property type="match status" value="1"/>
</dbReference>
<dbReference type="SUPFAM" id="SSF48179">
    <property type="entry name" value="6-phosphogluconate dehydrogenase C-terminal domain-like"/>
    <property type="match status" value="1"/>
</dbReference>
<dbReference type="EMBL" id="LSGP01000017">
    <property type="protein sequence ID" value="KYZ75985.1"/>
    <property type="molecule type" value="Genomic_DNA"/>
</dbReference>
<protein>
    <submittedName>
        <fullName evidence="6">Altronate oxidoreductase</fullName>
    </submittedName>
</protein>